<evidence type="ECO:0000256" key="7">
    <source>
        <dbReference type="SAM" id="Phobius"/>
    </source>
</evidence>
<evidence type="ECO:0000256" key="5">
    <source>
        <dbReference type="ARBA" id="ARBA00022989"/>
    </source>
</evidence>
<keyword evidence="3" id="KW-1003">Cell membrane</keyword>
<dbReference type="InterPro" id="IPR036412">
    <property type="entry name" value="HAD-like_sf"/>
</dbReference>
<dbReference type="InterPro" id="IPR023298">
    <property type="entry name" value="ATPase_P-typ_TM_dom_sf"/>
</dbReference>
<accession>A0A9X3XM78</accession>
<dbReference type="GO" id="GO:1902600">
    <property type="term" value="P:proton transmembrane transport"/>
    <property type="evidence" value="ECO:0007669"/>
    <property type="project" value="TreeGrafter"/>
</dbReference>
<dbReference type="InterPro" id="IPR023299">
    <property type="entry name" value="ATPase_P-typ_cyto_dom_N"/>
</dbReference>
<dbReference type="InterPro" id="IPR008250">
    <property type="entry name" value="ATPase_P-typ_transduc_dom_A_sf"/>
</dbReference>
<keyword evidence="4 7" id="KW-0812">Transmembrane</keyword>
<dbReference type="Pfam" id="PF13246">
    <property type="entry name" value="Cation_ATPase"/>
    <property type="match status" value="1"/>
</dbReference>
<feature type="transmembrane region" description="Helical" evidence="7">
    <location>
        <begin position="62"/>
        <end position="94"/>
    </location>
</feature>
<dbReference type="Gene3D" id="1.20.1110.10">
    <property type="entry name" value="Calcium-transporting ATPase, transmembrane domain"/>
    <property type="match status" value="1"/>
</dbReference>
<dbReference type="Proteomes" id="UP001141183">
    <property type="component" value="Unassembled WGS sequence"/>
</dbReference>
<proteinExistence type="inferred from homology"/>
<dbReference type="SUPFAM" id="SSF56784">
    <property type="entry name" value="HAD-like"/>
    <property type="match status" value="1"/>
</dbReference>
<feature type="transmembrane region" description="Helical" evidence="7">
    <location>
        <begin position="670"/>
        <end position="690"/>
    </location>
</feature>
<dbReference type="Pfam" id="PF00122">
    <property type="entry name" value="E1-E2_ATPase"/>
    <property type="match status" value="1"/>
</dbReference>
<dbReference type="GO" id="GO:0006883">
    <property type="term" value="P:intracellular sodium ion homeostasis"/>
    <property type="evidence" value="ECO:0007669"/>
    <property type="project" value="TreeGrafter"/>
</dbReference>
<keyword evidence="6 7" id="KW-0472">Membrane</keyword>
<evidence type="ECO:0000313" key="9">
    <source>
        <dbReference type="EMBL" id="MDC4241920.1"/>
    </source>
</evidence>
<dbReference type="InterPro" id="IPR023214">
    <property type="entry name" value="HAD_sf"/>
</dbReference>
<evidence type="ECO:0000256" key="1">
    <source>
        <dbReference type="ARBA" id="ARBA00004651"/>
    </source>
</evidence>
<dbReference type="GO" id="GO:0000166">
    <property type="term" value="F:nucleotide binding"/>
    <property type="evidence" value="ECO:0007669"/>
    <property type="project" value="InterPro"/>
</dbReference>
<feature type="transmembrane region" description="Helical" evidence="7">
    <location>
        <begin position="696"/>
        <end position="717"/>
    </location>
</feature>
<comment type="similarity">
    <text evidence="2">Belongs to the cation transport ATPase (P-type) (TC 3.A.3) family. Type IIA subfamily.</text>
</comment>
<dbReference type="GO" id="GO:0005391">
    <property type="term" value="F:P-type sodium:potassium-exchanging transporter activity"/>
    <property type="evidence" value="ECO:0007669"/>
    <property type="project" value="TreeGrafter"/>
</dbReference>
<feature type="transmembrane region" description="Helical" evidence="7">
    <location>
        <begin position="271"/>
        <end position="291"/>
    </location>
</feature>
<keyword evidence="10" id="KW-1185">Reference proteome</keyword>
<sequence>MKSYYGNSWIRVVNSLGSNVNKGLYEYDCNLRKEEDGNNKISLPHSRGMFKLALDILKEKYLYLYLLFIGFFLFNKFYIVSVLTIFLLLFNLGFKLYHEVSKEKEIEVLQNLNTSQVLVLREGVEKLVEAEELVKGDIVYFRKNSIIAADIRIIESENLKVDESNVTGDRFLKDKFSTKLDNEILSIGEISNILFRGSLVKEGSGKGIVVEIGNNTQLGKLIRIIDDSNSKKDITIKKVEEILIKLALCLIIVQAIFVVVFPGKLIDKKQLFSQEIFATICIFIPLIVTYYGKYIKEKILKEDDIELTNFSALDLVNDVKIFFLDKLGTITKKELFLDKLYTNEQIYKYNAIDINDINIKRLLDISILCNNAKYNSDNNWSKGNMFEVAYVKYGVENSIFKGNLESKNKRKFQIKRDSNENIITTVNKNRNGYRANSRGSLEGILNCCTHILINGIEREISPEDIIKIKLTDLNFSKEGLVTEAFAYRSFNYEPSEFENIESNLVFVGIIALENPLIDDVVDDIENIMEQGVLPIIFTEDNKIASEMFGKKIGLISSLEQITTGVELESLSNEEMLKVVSKTRIYCKLNPEQKNKIISLYHTDGYKFSIEGETLGDISLISLARVGIVKGKLSMLLKKMGDIYTYKSSIKAFFKLKEKHAEVEEGIKRGISIYTIAMLCEIVFLNLKYFITSGTVVDEYFIILMNFLMLSPIILINMIYGNDVYKGKKVVLRGILFCVIPGVAIYFIKDNYDIIGFSLMGVMLIIDTLINCQIFKKGNLKGIKLLILTILIYLVSLFILIMITKFTYSMIFVIVISWLIFIFLLGDLIIKKW</sequence>
<evidence type="ECO:0000256" key="6">
    <source>
        <dbReference type="ARBA" id="ARBA00023136"/>
    </source>
</evidence>
<dbReference type="EMBL" id="JAMRYU010000021">
    <property type="protein sequence ID" value="MDC4241920.1"/>
    <property type="molecule type" value="Genomic_DNA"/>
</dbReference>
<feature type="transmembrane region" description="Helical" evidence="7">
    <location>
        <begin position="753"/>
        <end position="772"/>
    </location>
</feature>
<dbReference type="SUPFAM" id="SSF81660">
    <property type="entry name" value="Metal cation-transporting ATPase, ATP-binding domain N"/>
    <property type="match status" value="1"/>
</dbReference>
<dbReference type="PANTHER" id="PTHR43294:SF21">
    <property type="entry name" value="CATION TRANSPORTING ATPASE"/>
    <property type="match status" value="1"/>
</dbReference>
<evidence type="ECO:0000256" key="4">
    <source>
        <dbReference type="ARBA" id="ARBA00022692"/>
    </source>
</evidence>
<dbReference type="PANTHER" id="PTHR43294">
    <property type="entry name" value="SODIUM/POTASSIUM-TRANSPORTING ATPASE SUBUNIT ALPHA"/>
    <property type="match status" value="1"/>
</dbReference>
<dbReference type="InterPro" id="IPR050510">
    <property type="entry name" value="Cation_transp_ATPase_P-type"/>
</dbReference>
<reference evidence="9" key="1">
    <citation type="submission" date="2022-05" db="EMBL/GenBank/DDBJ databases">
        <title>Draft genome sequence of Clostridium tertium strain CP3 isolated from Peru.</title>
        <authorList>
            <person name="Hurtado R."/>
            <person name="Lima L."/>
            <person name="Sousa T."/>
            <person name="Jaiswal A.K."/>
            <person name="Tiwari S."/>
            <person name="Maturrano L."/>
            <person name="Brenig B."/>
            <person name="Azevedo V."/>
        </authorList>
    </citation>
    <scope>NUCLEOTIDE SEQUENCE</scope>
    <source>
        <strain evidence="9">CP3</strain>
    </source>
</reference>
<feature type="transmembrane region" description="Helical" evidence="7">
    <location>
        <begin position="242"/>
        <end position="265"/>
    </location>
</feature>
<organism evidence="9 10">
    <name type="scientific">Clostridium tertium</name>
    <dbReference type="NCBI Taxonomy" id="1559"/>
    <lineage>
        <taxon>Bacteria</taxon>
        <taxon>Bacillati</taxon>
        <taxon>Bacillota</taxon>
        <taxon>Clostridia</taxon>
        <taxon>Eubacteriales</taxon>
        <taxon>Clostridiaceae</taxon>
        <taxon>Clostridium</taxon>
    </lineage>
</organism>
<feature type="transmembrane region" description="Helical" evidence="7">
    <location>
        <begin position="729"/>
        <end position="747"/>
    </location>
</feature>
<dbReference type="Gene3D" id="3.40.1110.10">
    <property type="entry name" value="Calcium-transporting ATPase, cytoplasmic domain N"/>
    <property type="match status" value="1"/>
</dbReference>
<evidence type="ECO:0000313" key="10">
    <source>
        <dbReference type="Proteomes" id="UP001141183"/>
    </source>
</evidence>
<gene>
    <name evidence="9" type="ORF">NE398_17440</name>
</gene>
<protein>
    <submittedName>
        <fullName evidence="9">Cation-transporting P-type ATPase</fullName>
    </submittedName>
</protein>
<evidence type="ECO:0000259" key="8">
    <source>
        <dbReference type="Pfam" id="PF00122"/>
    </source>
</evidence>
<dbReference type="InterPro" id="IPR059000">
    <property type="entry name" value="ATPase_P-type_domA"/>
</dbReference>
<dbReference type="GO" id="GO:0036376">
    <property type="term" value="P:sodium ion export across plasma membrane"/>
    <property type="evidence" value="ECO:0007669"/>
    <property type="project" value="TreeGrafter"/>
</dbReference>
<dbReference type="SUPFAM" id="SSF81653">
    <property type="entry name" value="Calcium ATPase, transduction domain A"/>
    <property type="match status" value="1"/>
</dbReference>
<feature type="transmembrane region" description="Helical" evidence="7">
    <location>
        <begin position="784"/>
        <end position="803"/>
    </location>
</feature>
<dbReference type="SUPFAM" id="SSF81665">
    <property type="entry name" value="Calcium ATPase, transmembrane domain M"/>
    <property type="match status" value="1"/>
</dbReference>
<name>A0A9X3XM78_9CLOT</name>
<comment type="subcellular location">
    <subcellularLocation>
        <location evidence="1">Cell membrane</location>
        <topology evidence="1">Multi-pass membrane protein</topology>
    </subcellularLocation>
</comment>
<evidence type="ECO:0000256" key="3">
    <source>
        <dbReference type="ARBA" id="ARBA00022475"/>
    </source>
</evidence>
<dbReference type="GO" id="GO:0005886">
    <property type="term" value="C:plasma membrane"/>
    <property type="evidence" value="ECO:0007669"/>
    <property type="project" value="UniProtKB-SubCell"/>
</dbReference>
<comment type="caution">
    <text evidence="9">The sequence shown here is derived from an EMBL/GenBank/DDBJ whole genome shotgun (WGS) entry which is preliminary data.</text>
</comment>
<feature type="transmembrane region" description="Helical" evidence="7">
    <location>
        <begin position="809"/>
        <end position="829"/>
    </location>
</feature>
<dbReference type="Gene3D" id="2.70.150.10">
    <property type="entry name" value="Calcium-transporting ATPase, cytoplasmic transduction domain A"/>
    <property type="match status" value="1"/>
</dbReference>
<dbReference type="RefSeq" id="WP_097033827.1">
    <property type="nucleotide sequence ID" value="NZ_JAMRYU010000021.1"/>
</dbReference>
<dbReference type="Gene3D" id="3.40.50.1000">
    <property type="entry name" value="HAD superfamily/HAD-like"/>
    <property type="match status" value="1"/>
</dbReference>
<keyword evidence="5 7" id="KW-1133">Transmembrane helix</keyword>
<dbReference type="GO" id="GO:1990573">
    <property type="term" value="P:potassium ion import across plasma membrane"/>
    <property type="evidence" value="ECO:0007669"/>
    <property type="project" value="TreeGrafter"/>
</dbReference>
<evidence type="ECO:0000256" key="2">
    <source>
        <dbReference type="ARBA" id="ARBA00005675"/>
    </source>
</evidence>
<feature type="domain" description="P-type ATPase A" evidence="8">
    <location>
        <begin position="112"/>
        <end position="224"/>
    </location>
</feature>
<dbReference type="AlphaFoldDB" id="A0A9X3XM78"/>
<dbReference type="GO" id="GO:0030007">
    <property type="term" value="P:intracellular potassium ion homeostasis"/>
    <property type="evidence" value="ECO:0007669"/>
    <property type="project" value="TreeGrafter"/>
</dbReference>